<keyword evidence="3" id="KW-1185">Reference proteome</keyword>
<accession>A0AAV7UPF6</accession>
<evidence type="ECO:0000313" key="2">
    <source>
        <dbReference type="EMBL" id="KAJ1190930.1"/>
    </source>
</evidence>
<name>A0AAV7UPF6_PLEWA</name>
<organism evidence="2 3">
    <name type="scientific">Pleurodeles waltl</name>
    <name type="common">Iberian ribbed newt</name>
    <dbReference type="NCBI Taxonomy" id="8319"/>
    <lineage>
        <taxon>Eukaryota</taxon>
        <taxon>Metazoa</taxon>
        <taxon>Chordata</taxon>
        <taxon>Craniata</taxon>
        <taxon>Vertebrata</taxon>
        <taxon>Euteleostomi</taxon>
        <taxon>Amphibia</taxon>
        <taxon>Batrachia</taxon>
        <taxon>Caudata</taxon>
        <taxon>Salamandroidea</taxon>
        <taxon>Salamandridae</taxon>
        <taxon>Pleurodelinae</taxon>
        <taxon>Pleurodeles</taxon>
    </lineage>
</organism>
<gene>
    <name evidence="2" type="ORF">NDU88_000249</name>
</gene>
<proteinExistence type="predicted"/>
<comment type="caution">
    <text evidence="2">The sequence shown here is derived from an EMBL/GenBank/DDBJ whole genome shotgun (WGS) entry which is preliminary data.</text>
</comment>
<protein>
    <submittedName>
        <fullName evidence="2">Uncharacterized protein</fullName>
    </submittedName>
</protein>
<sequence length="78" mass="8450">MRLHALPRHFGAAKSGAPCCRKRPAVGSGRGRPETCGPIAPPPRGKRRQRGEDFSGLQPERGLNSGPRLPEPRIPGYK</sequence>
<dbReference type="AlphaFoldDB" id="A0AAV7UPF6"/>
<evidence type="ECO:0000256" key="1">
    <source>
        <dbReference type="SAM" id="MobiDB-lite"/>
    </source>
</evidence>
<evidence type="ECO:0000313" key="3">
    <source>
        <dbReference type="Proteomes" id="UP001066276"/>
    </source>
</evidence>
<feature type="region of interest" description="Disordered" evidence="1">
    <location>
        <begin position="1"/>
        <end position="78"/>
    </location>
</feature>
<reference evidence="2" key="1">
    <citation type="journal article" date="2022" name="bioRxiv">
        <title>Sequencing and chromosome-scale assembly of the giantPleurodeles waltlgenome.</title>
        <authorList>
            <person name="Brown T."/>
            <person name="Elewa A."/>
            <person name="Iarovenko S."/>
            <person name="Subramanian E."/>
            <person name="Araus A.J."/>
            <person name="Petzold A."/>
            <person name="Susuki M."/>
            <person name="Suzuki K.-i.T."/>
            <person name="Hayashi T."/>
            <person name="Toyoda A."/>
            <person name="Oliveira C."/>
            <person name="Osipova E."/>
            <person name="Leigh N.D."/>
            <person name="Simon A."/>
            <person name="Yun M.H."/>
        </authorList>
    </citation>
    <scope>NUCLEOTIDE SEQUENCE</scope>
    <source>
        <strain evidence="2">20211129_DDA</strain>
        <tissue evidence="2">Liver</tissue>
    </source>
</reference>
<dbReference type="EMBL" id="JANPWB010000004">
    <property type="protein sequence ID" value="KAJ1190930.1"/>
    <property type="molecule type" value="Genomic_DNA"/>
</dbReference>
<dbReference type="Proteomes" id="UP001066276">
    <property type="component" value="Chromosome 2_2"/>
</dbReference>